<accession>A0A1W1UP67</accession>
<dbReference type="FunFam" id="1.10.10.160:FF:000001">
    <property type="entry name" value="ATP-dependent DNA helicase"/>
    <property type="match status" value="1"/>
</dbReference>
<dbReference type="GO" id="GO:0003677">
    <property type="term" value="F:DNA binding"/>
    <property type="evidence" value="ECO:0007669"/>
    <property type="project" value="UniProtKB-KW"/>
</dbReference>
<evidence type="ECO:0000256" key="6">
    <source>
        <dbReference type="ARBA" id="ARBA00022840"/>
    </source>
</evidence>
<name>A0A1W1UP67_PEPAS</name>
<dbReference type="InterPro" id="IPR013986">
    <property type="entry name" value="DExx_box_DNA_helicase_dom_sf"/>
</dbReference>
<dbReference type="Gene3D" id="1.10.486.10">
    <property type="entry name" value="PCRA, domain 4"/>
    <property type="match status" value="1"/>
</dbReference>
<keyword evidence="3 13" id="KW-0547">Nucleotide-binding</keyword>
<comment type="similarity">
    <text evidence="1">Belongs to the helicase family. UvrD subfamily.</text>
</comment>
<dbReference type="InterPro" id="IPR027417">
    <property type="entry name" value="P-loop_NTPase"/>
</dbReference>
<evidence type="ECO:0000313" key="17">
    <source>
        <dbReference type="Proteomes" id="UP000192368"/>
    </source>
</evidence>
<evidence type="ECO:0000256" key="1">
    <source>
        <dbReference type="ARBA" id="ARBA00009922"/>
    </source>
</evidence>
<evidence type="ECO:0000259" key="15">
    <source>
        <dbReference type="PROSITE" id="PS51217"/>
    </source>
</evidence>
<dbReference type="Gene3D" id="3.40.50.300">
    <property type="entry name" value="P-loop containing nucleotide triphosphate hydrolases"/>
    <property type="match status" value="2"/>
</dbReference>
<evidence type="ECO:0000256" key="3">
    <source>
        <dbReference type="ARBA" id="ARBA00022741"/>
    </source>
</evidence>
<feature type="binding site" evidence="13">
    <location>
        <begin position="25"/>
        <end position="32"/>
    </location>
    <ligand>
        <name>ATP</name>
        <dbReference type="ChEBI" id="CHEBI:30616"/>
    </ligand>
</feature>
<reference evidence="17" key="1">
    <citation type="submission" date="2017-04" db="EMBL/GenBank/DDBJ databases">
        <authorList>
            <person name="Varghese N."/>
            <person name="Submissions S."/>
        </authorList>
    </citation>
    <scope>NUCLEOTIDE SEQUENCE [LARGE SCALE GENOMIC DNA]</scope>
    <source>
        <strain evidence="17">DSM 20463</strain>
    </source>
</reference>
<dbReference type="Pfam" id="PF13361">
    <property type="entry name" value="UvrD_C"/>
    <property type="match status" value="1"/>
</dbReference>
<dbReference type="SUPFAM" id="SSF52540">
    <property type="entry name" value="P-loop containing nucleoside triphosphate hydrolases"/>
    <property type="match status" value="1"/>
</dbReference>
<comment type="catalytic activity">
    <reaction evidence="12">
        <text>ATP + H2O = ADP + phosphate + H(+)</text>
        <dbReference type="Rhea" id="RHEA:13065"/>
        <dbReference type="ChEBI" id="CHEBI:15377"/>
        <dbReference type="ChEBI" id="CHEBI:15378"/>
        <dbReference type="ChEBI" id="CHEBI:30616"/>
        <dbReference type="ChEBI" id="CHEBI:43474"/>
        <dbReference type="ChEBI" id="CHEBI:456216"/>
        <dbReference type="EC" id="5.6.2.4"/>
    </reaction>
</comment>
<keyword evidence="8" id="KW-0413">Isomerase</keyword>
<organism evidence="16 17">
    <name type="scientific">Peptoniphilus asaccharolyticus DSM 20463</name>
    <dbReference type="NCBI Taxonomy" id="573058"/>
    <lineage>
        <taxon>Bacteria</taxon>
        <taxon>Bacillati</taxon>
        <taxon>Bacillota</taxon>
        <taxon>Tissierellia</taxon>
        <taxon>Tissierellales</taxon>
        <taxon>Peptoniphilaceae</taxon>
        <taxon>Peptoniphilus</taxon>
    </lineage>
</organism>
<dbReference type="Gene3D" id="1.10.10.160">
    <property type="match status" value="1"/>
</dbReference>
<keyword evidence="5 13" id="KW-0347">Helicase</keyword>
<dbReference type="Proteomes" id="UP000192368">
    <property type="component" value="Unassembled WGS sequence"/>
</dbReference>
<evidence type="ECO:0000256" key="7">
    <source>
        <dbReference type="ARBA" id="ARBA00023125"/>
    </source>
</evidence>
<dbReference type="EC" id="5.6.2.4" evidence="10"/>
<dbReference type="OrthoDB" id="9810135at2"/>
<dbReference type="GO" id="GO:0005829">
    <property type="term" value="C:cytosol"/>
    <property type="evidence" value="ECO:0007669"/>
    <property type="project" value="TreeGrafter"/>
</dbReference>
<dbReference type="GO" id="GO:0009314">
    <property type="term" value="P:response to radiation"/>
    <property type="evidence" value="ECO:0007669"/>
    <property type="project" value="UniProtKB-ARBA"/>
</dbReference>
<dbReference type="InterPro" id="IPR014016">
    <property type="entry name" value="UvrD-like_ATP-bd"/>
</dbReference>
<feature type="domain" description="UvrD-like helicase C-terminal" evidence="15">
    <location>
        <begin position="285"/>
        <end position="558"/>
    </location>
</feature>
<dbReference type="STRING" id="573058.SAMN00017477_0481"/>
<keyword evidence="17" id="KW-1185">Reference proteome</keyword>
<dbReference type="AlphaFoldDB" id="A0A1W1UP67"/>
<keyword evidence="6 13" id="KW-0067">ATP-binding</keyword>
<dbReference type="Pfam" id="PF21196">
    <property type="entry name" value="PcrA_UvrD_tudor"/>
    <property type="match status" value="1"/>
</dbReference>
<keyword evidence="7" id="KW-0238">DNA-binding</keyword>
<dbReference type="GO" id="GO:0005524">
    <property type="term" value="F:ATP binding"/>
    <property type="evidence" value="ECO:0007669"/>
    <property type="project" value="UniProtKB-UniRule"/>
</dbReference>
<dbReference type="InterPro" id="IPR014017">
    <property type="entry name" value="DNA_helicase_UvrD-like_C"/>
</dbReference>
<feature type="domain" description="UvrD-like helicase ATP-binding" evidence="14">
    <location>
        <begin position="4"/>
        <end position="284"/>
    </location>
</feature>
<evidence type="ECO:0000256" key="5">
    <source>
        <dbReference type="ARBA" id="ARBA00022806"/>
    </source>
</evidence>
<dbReference type="FunFam" id="1.10.486.10:FF:000003">
    <property type="entry name" value="ATP-dependent DNA helicase"/>
    <property type="match status" value="1"/>
</dbReference>
<dbReference type="PANTHER" id="PTHR11070">
    <property type="entry name" value="UVRD / RECB / PCRA DNA HELICASE FAMILY MEMBER"/>
    <property type="match status" value="1"/>
</dbReference>
<keyword evidence="4 13" id="KW-0378">Hydrolase</keyword>
<dbReference type="PROSITE" id="PS51198">
    <property type="entry name" value="UVRD_HELICASE_ATP_BIND"/>
    <property type="match status" value="1"/>
</dbReference>
<dbReference type="GO" id="GO:0033202">
    <property type="term" value="C:DNA helicase complex"/>
    <property type="evidence" value="ECO:0007669"/>
    <property type="project" value="TreeGrafter"/>
</dbReference>
<dbReference type="EMBL" id="FWWR01000009">
    <property type="protein sequence ID" value="SMB82631.1"/>
    <property type="molecule type" value="Genomic_DNA"/>
</dbReference>
<evidence type="ECO:0000256" key="13">
    <source>
        <dbReference type="PROSITE-ProRule" id="PRU00560"/>
    </source>
</evidence>
<sequence length="726" mass="83672">MNYKDLNDSQSEALYQTEGAVLILAGAGSGKTKVVTNKIAYLIEEKNIFPSSILAITFTNKAAKEMLERVDKLIDEEASSMWIGTFHSICMRILRKNIERIGYSSNFTIYDSGDQNTLVSDCIKELNLSKDVYKSRGILSTISQLKNEDIDPDKYIKEHYADYFARNVGEIYSLYQSKLKSNNALDFDDLIIKTVELLEENEDIRKFYNLKFKYVFVDEYQDTNNMQYRFVRLISGENPNITVVGDNDQSIYAWRGADISNILNFERDFKDAKVILLEQNYRSTTNILNIANNVISYNPNRRDKNLWSSKGAGEKVKYRQFRHSSEEEHGVVQRIQQLNYKGYSYSDMAILYRTNAQSRGFEEALVRETIPYRMIGGLKFYDRKEVKDIMAYLKLIQNTSDDVALLRIINVPKRGIGDSTTAKIAEYASQRGMSLYDVIADKECVEELQLRAQKKLKEFRDLIELLRNHIEDLCLSEFIERVIYESGYVRELEAENTVESRTRIENIKELLSTAVESERRDPLVTLEDFLAGVSLLSDVDKSSEDKGVNLMTIHASKGLEFKVVFLVGLEEKLFPSARSIEEDEEVEEERRLCYVAVTRAEEELYISSAETRTMYGRTTPSLESRFINEMGEDLDKVKPEVEYRSRAHLVEVKDFTQYQPKKEEKKPVDKAVLELSVGDKVFHKKWKTGMIVSKTEKGDDYEIVVSFEGKGLKRLMLSMAPLTLVD</sequence>
<evidence type="ECO:0000256" key="9">
    <source>
        <dbReference type="ARBA" id="ARBA00034617"/>
    </source>
</evidence>
<evidence type="ECO:0000259" key="14">
    <source>
        <dbReference type="PROSITE" id="PS51198"/>
    </source>
</evidence>
<dbReference type="CDD" id="cd17932">
    <property type="entry name" value="DEXQc_UvrD"/>
    <property type="match status" value="1"/>
</dbReference>
<dbReference type="PANTHER" id="PTHR11070:SF2">
    <property type="entry name" value="ATP-DEPENDENT DNA HELICASE SRS2"/>
    <property type="match status" value="1"/>
</dbReference>
<comment type="catalytic activity">
    <reaction evidence="9">
        <text>Couples ATP hydrolysis with the unwinding of duplex DNA by translocating in the 3'-5' direction.</text>
        <dbReference type="EC" id="5.6.2.4"/>
    </reaction>
</comment>
<dbReference type="GO" id="GO:0016887">
    <property type="term" value="F:ATP hydrolysis activity"/>
    <property type="evidence" value="ECO:0007669"/>
    <property type="project" value="RHEA"/>
</dbReference>
<dbReference type="InterPro" id="IPR000212">
    <property type="entry name" value="DNA_helicase_UvrD/REP"/>
</dbReference>
<proteinExistence type="inferred from homology"/>
<evidence type="ECO:0000256" key="4">
    <source>
        <dbReference type="ARBA" id="ARBA00022801"/>
    </source>
</evidence>
<evidence type="ECO:0000313" key="16">
    <source>
        <dbReference type="EMBL" id="SMB82631.1"/>
    </source>
</evidence>
<evidence type="ECO:0000256" key="8">
    <source>
        <dbReference type="ARBA" id="ARBA00023235"/>
    </source>
</evidence>
<evidence type="ECO:0000256" key="2">
    <source>
        <dbReference type="ARBA" id="ARBA00014807"/>
    </source>
</evidence>
<protein>
    <recommendedName>
        <fullName evidence="2">ATP-dependent DNA helicase PcrA</fullName>
        <ecNumber evidence="10">5.6.2.4</ecNumber>
    </recommendedName>
    <alternativeName>
        <fullName evidence="11">DNA 3'-5' helicase PcrA</fullName>
    </alternativeName>
</protein>
<dbReference type="RefSeq" id="WP_084230160.1">
    <property type="nucleotide sequence ID" value="NZ_FWWR01000009.1"/>
</dbReference>
<dbReference type="GO" id="GO:0000725">
    <property type="term" value="P:recombinational repair"/>
    <property type="evidence" value="ECO:0007669"/>
    <property type="project" value="TreeGrafter"/>
</dbReference>
<dbReference type="Pfam" id="PF00580">
    <property type="entry name" value="UvrD-helicase"/>
    <property type="match status" value="1"/>
</dbReference>
<dbReference type="PROSITE" id="PS51217">
    <property type="entry name" value="UVRD_HELICASE_CTER"/>
    <property type="match status" value="1"/>
</dbReference>
<dbReference type="GO" id="GO:0043138">
    <property type="term" value="F:3'-5' DNA helicase activity"/>
    <property type="evidence" value="ECO:0007669"/>
    <property type="project" value="UniProtKB-EC"/>
</dbReference>
<evidence type="ECO:0000256" key="11">
    <source>
        <dbReference type="ARBA" id="ARBA00034900"/>
    </source>
</evidence>
<gene>
    <name evidence="16" type="ORF">SAMN00017477_0481</name>
</gene>
<evidence type="ECO:0000256" key="12">
    <source>
        <dbReference type="ARBA" id="ARBA00048988"/>
    </source>
</evidence>
<evidence type="ECO:0000256" key="10">
    <source>
        <dbReference type="ARBA" id="ARBA00034808"/>
    </source>
</evidence>